<feature type="compositionally biased region" description="Basic and acidic residues" evidence="1">
    <location>
        <begin position="121"/>
        <end position="150"/>
    </location>
</feature>
<dbReference type="Proteomes" id="UP001500190">
    <property type="component" value="Unassembled WGS sequence"/>
</dbReference>
<feature type="compositionally biased region" description="Basic and acidic residues" evidence="1">
    <location>
        <begin position="14"/>
        <end position="92"/>
    </location>
</feature>
<name>A0ABP4PWK6_9ACTN</name>
<feature type="region of interest" description="Disordered" evidence="1">
    <location>
        <begin position="121"/>
        <end position="260"/>
    </location>
</feature>
<proteinExistence type="predicted"/>
<feature type="compositionally biased region" description="Acidic residues" evidence="1">
    <location>
        <begin position="1"/>
        <end position="10"/>
    </location>
</feature>
<feature type="compositionally biased region" description="Basic and acidic residues" evidence="1">
    <location>
        <begin position="187"/>
        <end position="199"/>
    </location>
</feature>
<evidence type="ECO:0000313" key="3">
    <source>
        <dbReference type="Proteomes" id="UP001500190"/>
    </source>
</evidence>
<evidence type="ECO:0000256" key="1">
    <source>
        <dbReference type="SAM" id="MobiDB-lite"/>
    </source>
</evidence>
<evidence type="ECO:0000313" key="2">
    <source>
        <dbReference type="EMBL" id="GAA1590859.1"/>
    </source>
</evidence>
<keyword evidence="3" id="KW-1185">Reference proteome</keyword>
<protein>
    <recommendedName>
        <fullName evidence="4">Colicin import membrane protein</fullName>
    </recommendedName>
</protein>
<sequence>MPDTDDEQSVELDPVQREQGDDDTEAARERRAATARAQADKSPTHDLDDEARKQLDEADEQARLDEEDAAARNEEIELAAKDQQALEEHRLRDEVLDATAETTRAMQLAYADEQARDVHRQYAANDKQRGIGDRAHGRHELDEAAARPDDLGSPGLAAEGRRFQNLATIEERRSTAEDQIADNYDASAREHREEAREAQPHASGAVRNPPEEAPEAQLPQDRLHVRGHGQVRDKQGKALKPNPSRAGTPDLSIDRRRERS</sequence>
<dbReference type="RefSeq" id="WP_344193761.1">
    <property type="nucleotide sequence ID" value="NZ_BAAAND010000007.1"/>
</dbReference>
<organism evidence="2 3">
    <name type="scientific">Kribbella karoonensis</name>
    <dbReference type="NCBI Taxonomy" id="324851"/>
    <lineage>
        <taxon>Bacteria</taxon>
        <taxon>Bacillati</taxon>
        <taxon>Actinomycetota</taxon>
        <taxon>Actinomycetes</taxon>
        <taxon>Propionibacteriales</taxon>
        <taxon>Kribbellaceae</taxon>
        <taxon>Kribbella</taxon>
    </lineage>
</organism>
<dbReference type="EMBL" id="BAAAND010000007">
    <property type="protein sequence ID" value="GAA1590859.1"/>
    <property type="molecule type" value="Genomic_DNA"/>
</dbReference>
<feature type="region of interest" description="Disordered" evidence="1">
    <location>
        <begin position="1"/>
        <end position="92"/>
    </location>
</feature>
<reference evidence="3" key="1">
    <citation type="journal article" date="2019" name="Int. J. Syst. Evol. Microbiol.">
        <title>The Global Catalogue of Microorganisms (GCM) 10K type strain sequencing project: providing services to taxonomists for standard genome sequencing and annotation.</title>
        <authorList>
            <consortium name="The Broad Institute Genomics Platform"/>
            <consortium name="The Broad Institute Genome Sequencing Center for Infectious Disease"/>
            <person name="Wu L."/>
            <person name="Ma J."/>
        </authorList>
    </citation>
    <scope>NUCLEOTIDE SEQUENCE [LARGE SCALE GENOMIC DNA]</scope>
    <source>
        <strain evidence="3">JCM 14304</strain>
    </source>
</reference>
<evidence type="ECO:0008006" key="4">
    <source>
        <dbReference type="Google" id="ProtNLM"/>
    </source>
</evidence>
<comment type="caution">
    <text evidence="2">The sequence shown here is derived from an EMBL/GenBank/DDBJ whole genome shotgun (WGS) entry which is preliminary data.</text>
</comment>
<gene>
    <name evidence="2" type="ORF">GCM10009742_41810</name>
</gene>
<accession>A0ABP4PWK6</accession>